<evidence type="ECO:0000256" key="6">
    <source>
        <dbReference type="ARBA" id="ARBA00022525"/>
    </source>
</evidence>
<evidence type="ECO:0000256" key="12">
    <source>
        <dbReference type="ARBA" id="ARBA00023180"/>
    </source>
</evidence>
<keyword evidence="5" id="KW-0134">Cell wall</keyword>
<feature type="compositionally biased region" description="Polar residues" evidence="13">
    <location>
        <begin position="696"/>
        <end position="705"/>
    </location>
</feature>
<comment type="caution">
    <text evidence="17">The sequence shown here is derived from an EMBL/GenBank/DDBJ whole genome shotgun (WGS) entry which is preliminary data.</text>
</comment>
<evidence type="ECO:0000256" key="5">
    <source>
        <dbReference type="ARBA" id="ARBA00022512"/>
    </source>
</evidence>
<evidence type="ECO:0000256" key="3">
    <source>
        <dbReference type="ARBA" id="ARBA00009327"/>
    </source>
</evidence>
<keyword evidence="18" id="KW-1185">Reference proteome</keyword>
<evidence type="ECO:0000256" key="13">
    <source>
        <dbReference type="SAM" id="MobiDB-lite"/>
    </source>
</evidence>
<evidence type="ECO:0000256" key="10">
    <source>
        <dbReference type="ARBA" id="ARBA00022989"/>
    </source>
</evidence>
<dbReference type="Pfam" id="PF18204">
    <property type="entry name" value="PGF-CTERM"/>
    <property type="match status" value="1"/>
</dbReference>
<keyword evidence="6" id="KW-0964">Secreted</keyword>
<evidence type="ECO:0000313" key="17">
    <source>
        <dbReference type="EMBL" id="MDS0282918.1"/>
    </source>
</evidence>
<keyword evidence="9" id="KW-0732">Signal</keyword>
<comment type="subcellular location">
    <subcellularLocation>
        <location evidence="1">Cell membrane</location>
    </subcellularLocation>
    <subcellularLocation>
        <location evidence="2">Secreted</location>
        <location evidence="2">Cell wall</location>
        <location evidence="2">S-layer</location>
    </subcellularLocation>
</comment>
<organism evidence="17 18">
    <name type="scientific">Haloarcula onubensis</name>
    <dbReference type="NCBI Taxonomy" id="2950539"/>
    <lineage>
        <taxon>Archaea</taxon>
        <taxon>Methanobacteriati</taxon>
        <taxon>Methanobacteriota</taxon>
        <taxon>Stenosarchaea group</taxon>
        <taxon>Halobacteria</taxon>
        <taxon>Halobacteriales</taxon>
        <taxon>Haloarculaceae</taxon>
        <taxon>Haloarcula</taxon>
    </lineage>
</organism>
<accession>A0ABU2FQ77</accession>
<feature type="transmembrane region" description="Helical" evidence="14">
    <location>
        <begin position="785"/>
        <end position="803"/>
    </location>
</feature>
<evidence type="ECO:0000256" key="2">
    <source>
        <dbReference type="ARBA" id="ARBA00004237"/>
    </source>
</evidence>
<dbReference type="InterPro" id="IPR026452">
    <property type="entry name" value="Surf_glycop_sig_pep"/>
</dbReference>
<dbReference type="Proteomes" id="UP001268864">
    <property type="component" value="Unassembled WGS sequence"/>
</dbReference>
<dbReference type="RefSeq" id="WP_310900757.1">
    <property type="nucleotide sequence ID" value="NZ_JAMQOS010000004.1"/>
</dbReference>
<dbReference type="NCBIfam" id="TIGR04207">
    <property type="entry name" value="halo_sig_pep"/>
    <property type="match status" value="1"/>
</dbReference>
<sequence length="807" mass="84023">MTSNSDKLRSLILAALMVFSVFAGTVALTGSAAAVGGNTSGAPTAQKATHYVGNSGPVLEVTFDETVAINGTVGTNITITDESGNAVVDGATVTAGDLQDGQLLYDTGSVVSDVDTVTIENIDDQNGNAATVTRNVKFAPSSANVSANTDGNEYEVYRGSNLAIYNENNLEQVFEIEGDDISYDETKGSGNNSAVYVWDTDDRELGDYEITNGGNTVNVTIQDLGLTVEPDETSFDDDENVTATVDMSDINRDVSVRLLDSSDDTLAYVNESTNSSGMLTADFGEQDVDNYTLEVEDTATGVTATSDEFEVVDAGDESADFGSNVYSNQRGDLVNISVEMSNTDEATLQIGDVDSSGYGIIAQITDDDEDGVAYVEFNSFTAGNQSATTISAGDDDTNIDDVSYEANSFDDNRPTGSDILDDTDYDMYVVSGTENGVDSDNADARATLSLSEASIDNLQLWTSPEDSLSDLRDADAEDIPAYAQAGNLTQTGVVAEGDAVVVQVEASGLEGALENGDTTELYNSTSALGNLFDLTFEGEDIPNQGEASTNVANLSTDNYSVLYDGANDQHFVVIDSTALVDQFPEHSDGDEYTANFTVNESGTDLVDDDVSLTSNFDIEDPEINLDTNADEEIVLEAAAGQEVTGDTNLAPGTEVEVSLDSDTSGDPFLKSPEGTVQADGTFSAVADFSDNNAGSEFTAQASVGGTDSDEYDGRLVESTGTPVTDTPEPGTDTGTAAPGTDTATPMDTDTATPMDTDTDTATATETSTEAGTGAEETATGGSGPGFTAALALIALVAAALLAVRRDN</sequence>
<dbReference type="NCBIfam" id="TIGR04126">
    <property type="entry name" value="PGF_CTERM"/>
    <property type="match status" value="1"/>
</dbReference>
<keyword evidence="4" id="KW-1003">Cell membrane</keyword>
<evidence type="ECO:0000256" key="7">
    <source>
        <dbReference type="ARBA" id="ARBA00022601"/>
    </source>
</evidence>
<name>A0ABU2FQ77_9EURY</name>
<dbReference type="EMBL" id="JAMQOS010000004">
    <property type="protein sequence ID" value="MDS0282918.1"/>
    <property type="molecule type" value="Genomic_DNA"/>
</dbReference>
<dbReference type="InterPro" id="IPR026371">
    <property type="entry name" value="PGF_CTERM"/>
</dbReference>
<feature type="compositionally biased region" description="Low complexity" evidence="13">
    <location>
        <begin position="719"/>
        <end position="779"/>
    </location>
</feature>
<evidence type="ECO:0000259" key="16">
    <source>
        <dbReference type="Pfam" id="PF25162"/>
    </source>
</evidence>
<dbReference type="InterPro" id="IPR057149">
    <property type="entry name" value="DUF7827"/>
</dbReference>
<protein>
    <submittedName>
        <fullName evidence="17">Surface glycoprotein</fullName>
    </submittedName>
</protein>
<reference evidence="17 18" key="1">
    <citation type="submission" date="2022-06" db="EMBL/GenBank/DDBJ databases">
        <title>Halomicroarcula sp. a new haloarchaeum isolate from saline soil.</title>
        <authorList>
            <person name="Strakova D."/>
            <person name="Galisteo C."/>
            <person name="Sanchez-Porro C."/>
            <person name="Ventosa A."/>
        </authorList>
    </citation>
    <scope>NUCLEOTIDE SEQUENCE [LARGE SCALE GENOMIC DNA]</scope>
    <source>
        <strain evidence="17 18">S3CR25-11</strain>
    </source>
</reference>
<evidence type="ECO:0000256" key="14">
    <source>
        <dbReference type="SAM" id="Phobius"/>
    </source>
</evidence>
<dbReference type="NCBIfam" id="NF045517">
    <property type="entry name" value="halo_surf_dom"/>
    <property type="match status" value="1"/>
</dbReference>
<gene>
    <name evidence="17" type="ORF">NDI86_12355</name>
</gene>
<keyword evidence="11 14" id="KW-0472">Membrane</keyword>
<evidence type="ECO:0000256" key="11">
    <source>
        <dbReference type="ARBA" id="ARBA00023136"/>
    </source>
</evidence>
<evidence type="ECO:0000256" key="4">
    <source>
        <dbReference type="ARBA" id="ARBA00022475"/>
    </source>
</evidence>
<evidence type="ECO:0000313" key="18">
    <source>
        <dbReference type="Proteomes" id="UP001268864"/>
    </source>
</evidence>
<keyword evidence="7" id="KW-0701">S-layer</keyword>
<feature type="domain" description="DUF7827" evidence="16">
    <location>
        <begin position="311"/>
        <end position="432"/>
    </location>
</feature>
<feature type="region of interest" description="Disordered" evidence="13">
    <location>
        <begin position="696"/>
        <end position="781"/>
    </location>
</feature>
<keyword evidence="12" id="KW-0325">Glycoprotein</keyword>
<keyword evidence="8 14" id="KW-0812">Transmembrane</keyword>
<evidence type="ECO:0000259" key="15">
    <source>
        <dbReference type="Pfam" id="PF18204"/>
    </source>
</evidence>
<comment type="similarity">
    <text evidence="3">Belongs to the halobacterial S-layer protein family.</text>
</comment>
<evidence type="ECO:0000256" key="1">
    <source>
        <dbReference type="ARBA" id="ARBA00004236"/>
    </source>
</evidence>
<proteinExistence type="inferred from homology"/>
<keyword evidence="10 14" id="KW-1133">Transmembrane helix</keyword>
<evidence type="ECO:0000256" key="9">
    <source>
        <dbReference type="ARBA" id="ARBA00022729"/>
    </source>
</evidence>
<dbReference type="Pfam" id="PF25162">
    <property type="entry name" value="DUF7827"/>
    <property type="match status" value="1"/>
</dbReference>
<feature type="domain" description="PGF-CTERM archaeal protein-sorting signal" evidence="15">
    <location>
        <begin position="784"/>
        <end position="805"/>
    </location>
</feature>
<evidence type="ECO:0000256" key="8">
    <source>
        <dbReference type="ARBA" id="ARBA00022692"/>
    </source>
</evidence>